<dbReference type="GeneID" id="19396903"/>
<dbReference type="Gene3D" id="2.30.30.390">
    <property type="entry name" value="Hemimethylated DNA-binding domain"/>
    <property type="match status" value="1"/>
</dbReference>
<dbReference type="AlphaFoldDB" id="R0KPU3"/>
<dbReference type="SMART" id="SM00992">
    <property type="entry name" value="YccV-like"/>
    <property type="match status" value="1"/>
</dbReference>
<sequence>MQQRPCLTDLPTEILEAIFLNLDPLSLVAVSQANKFIKRLTTDAPIIWRHLCKTQFKTWDARHHIAAKFAAPLSDVDWRALYMTKHMINRRTRDLLNHIVATQRDRIRCINDIADYGYDAKEALLRECACPDDADDVLARRYYANAVLERIHREVAIKLWSSLQDGKDVPIERALGAYDVFARVGEEVDVDVVSDDIGQLANGLLEEYPHFRNWSPRDKASTLASYLRNRGFNGVPDRSYRALRNSFIGLVLRSAAHESLPLISVAIYCAVARRVGLDARPCGFLFHVYTLVYAPKNYTLDGKYKPTSSTERDYMYLDPFRSTSEVRQGDLQRTLRDMGVPTSEHGAFLTDTNTREMVLRTARNIMNSVQTIREAEAGMRNVQASWVNASPDMDNAFYATIWAMLLLGPNDDPSNIGHTTIRRRQYLPYLLEHFQMHFPWDVTLLSRYVIPMFYNQPEGHRLLQFVQSMNHVDSMPKPIISRSERTTKVAFKVGQMFQHKRYGYEGVITGWDVVCDANEDWIQNMRVDALPNGRNQAFYHVLVCDKSVRYVAAENIQPVSEHTYPSEALLKLAGRHFKRWDDANHCFVSNVREEYPHD</sequence>
<dbReference type="InterPro" id="IPR036047">
    <property type="entry name" value="F-box-like_dom_sf"/>
</dbReference>
<dbReference type="Pfam" id="PF08755">
    <property type="entry name" value="YccV-like"/>
    <property type="match status" value="1"/>
</dbReference>
<dbReference type="GO" id="GO:0003677">
    <property type="term" value="F:DNA binding"/>
    <property type="evidence" value="ECO:0007669"/>
    <property type="project" value="InterPro"/>
</dbReference>
<keyword evidence="3" id="KW-1185">Reference proteome</keyword>
<dbReference type="HOGENOM" id="CLU_020266_0_0_1"/>
<evidence type="ECO:0000259" key="1">
    <source>
        <dbReference type="PROSITE" id="PS50181"/>
    </source>
</evidence>
<dbReference type="OrthoDB" id="28868at2759"/>
<dbReference type="EMBL" id="KB908504">
    <property type="protein sequence ID" value="EOA89877.1"/>
    <property type="molecule type" value="Genomic_DNA"/>
</dbReference>
<reference evidence="2 3" key="2">
    <citation type="journal article" date="2013" name="PLoS Genet.">
        <title>Comparative genome structure, secondary metabolite, and effector coding capacity across Cochliobolus pathogens.</title>
        <authorList>
            <person name="Condon B.J."/>
            <person name="Leng Y."/>
            <person name="Wu D."/>
            <person name="Bushley K.E."/>
            <person name="Ohm R.A."/>
            <person name="Otillar R."/>
            <person name="Martin J."/>
            <person name="Schackwitz W."/>
            <person name="Grimwood J."/>
            <person name="MohdZainudin N."/>
            <person name="Xue C."/>
            <person name="Wang R."/>
            <person name="Manning V.A."/>
            <person name="Dhillon B."/>
            <person name="Tu Z.J."/>
            <person name="Steffenson B.J."/>
            <person name="Salamov A."/>
            <person name="Sun H."/>
            <person name="Lowry S."/>
            <person name="LaButti K."/>
            <person name="Han J."/>
            <person name="Copeland A."/>
            <person name="Lindquist E."/>
            <person name="Barry K."/>
            <person name="Schmutz J."/>
            <person name="Baker S.E."/>
            <person name="Ciuffetti L.M."/>
            <person name="Grigoriev I.V."/>
            <person name="Zhong S."/>
            <person name="Turgeon B.G."/>
        </authorList>
    </citation>
    <scope>NUCLEOTIDE SEQUENCE [LARGE SCALE GENOMIC DNA]</scope>
    <source>
        <strain evidence="3">28A</strain>
    </source>
</reference>
<dbReference type="Pfam" id="PF12937">
    <property type="entry name" value="F-box-like"/>
    <property type="match status" value="1"/>
</dbReference>
<evidence type="ECO:0000313" key="3">
    <source>
        <dbReference type="Proteomes" id="UP000016935"/>
    </source>
</evidence>
<dbReference type="InterPro" id="IPR036623">
    <property type="entry name" value="Hemimethylated_DNA-bd_sf"/>
</dbReference>
<dbReference type="Gene3D" id="1.20.1280.50">
    <property type="match status" value="1"/>
</dbReference>
<accession>R0KPU3</accession>
<dbReference type="SUPFAM" id="SSF81383">
    <property type="entry name" value="F-box domain"/>
    <property type="match status" value="1"/>
</dbReference>
<organism evidence="2 3">
    <name type="scientific">Exserohilum turcicum (strain 28A)</name>
    <name type="common">Northern leaf blight fungus</name>
    <name type="synonym">Setosphaeria turcica</name>
    <dbReference type="NCBI Taxonomy" id="671987"/>
    <lineage>
        <taxon>Eukaryota</taxon>
        <taxon>Fungi</taxon>
        <taxon>Dikarya</taxon>
        <taxon>Ascomycota</taxon>
        <taxon>Pezizomycotina</taxon>
        <taxon>Dothideomycetes</taxon>
        <taxon>Pleosporomycetidae</taxon>
        <taxon>Pleosporales</taxon>
        <taxon>Pleosporineae</taxon>
        <taxon>Pleosporaceae</taxon>
        <taxon>Exserohilum</taxon>
    </lineage>
</organism>
<name>R0KPU3_EXST2</name>
<gene>
    <name evidence="2" type="ORF">SETTUDRAFT_147111</name>
</gene>
<dbReference type="eggNOG" id="ENOG502QS7Z">
    <property type="taxonomic scope" value="Eukaryota"/>
</dbReference>
<dbReference type="InterPro" id="IPR032698">
    <property type="entry name" value="SirB1_N"/>
</dbReference>
<dbReference type="RefSeq" id="XP_008022778.1">
    <property type="nucleotide sequence ID" value="XM_008024587.1"/>
</dbReference>
<dbReference type="PANTHER" id="PTHR31350:SF27">
    <property type="entry name" value="HEMIMETHYLATED DNA-BINDING DOMAIN-CONTAINING PROTEIN"/>
    <property type="match status" value="1"/>
</dbReference>
<proteinExistence type="predicted"/>
<dbReference type="Proteomes" id="UP000016935">
    <property type="component" value="Unassembled WGS sequence"/>
</dbReference>
<dbReference type="NCBIfam" id="TIGR02097">
    <property type="entry name" value="yccV"/>
    <property type="match status" value="1"/>
</dbReference>
<dbReference type="STRING" id="671987.R0KPU3"/>
<feature type="domain" description="F-box" evidence="1">
    <location>
        <begin position="4"/>
        <end position="51"/>
    </location>
</feature>
<protein>
    <recommendedName>
        <fullName evidence="1">F-box domain-containing protein</fullName>
    </recommendedName>
</protein>
<dbReference type="PROSITE" id="PS50181">
    <property type="entry name" value="FBOX"/>
    <property type="match status" value="1"/>
</dbReference>
<dbReference type="InterPro" id="IPR001810">
    <property type="entry name" value="F-box_dom"/>
</dbReference>
<dbReference type="SUPFAM" id="SSF141255">
    <property type="entry name" value="YccV-like"/>
    <property type="match status" value="1"/>
</dbReference>
<reference evidence="2 3" key="1">
    <citation type="journal article" date="2012" name="PLoS Pathog.">
        <title>Diverse lifestyles and strategies of plant pathogenesis encoded in the genomes of eighteen Dothideomycetes fungi.</title>
        <authorList>
            <person name="Ohm R.A."/>
            <person name="Feau N."/>
            <person name="Henrissat B."/>
            <person name="Schoch C.L."/>
            <person name="Horwitz B.A."/>
            <person name="Barry K.W."/>
            <person name="Condon B.J."/>
            <person name="Copeland A.C."/>
            <person name="Dhillon B."/>
            <person name="Glaser F."/>
            <person name="Hesse C.N."/>
            <person name="Kosti I."/>
            <person name="LaButti K."/>
            <person name="Lindquist E.A."/>
            <person name="Lucas S."/>
            <person name="Salamov A.A."/>
            <person name="Bradshaw R.E."/>
            <person name="Ciuffetti L."/>
            <person name="Hamelin R.C."/>
            <person name="Kema G.H.J."/>
            <person name="Lawrence C."/>
            <person name="Scott J.A."/>
            <person name="Spatafora J.W."/>
            <person name="Turgeon B.G."/>
            <person name="de Wit P.J.G.M."/>
            <person name="Zhong S."/>
            <person name="Goodwin S.B."/>
            <person name="Grigoriev I.V."/>
        </authorList>
    </citation>
    <scope>NUCLEOTIDE SEQUENCE [LARGE SCALE GENOMIC DNA]</scope>
    <source>
        <strain evidence="3">28A</strain>
    </source>
</reference>
<evidence type="ECO:0000313" key="2">
    <source>
        <dbReference type="EMBL" id="EOA89877.1"/>
    </source>
</evidence>
<dbReference type="PANTHER" id="PTHR31350">
    <property type="entry name" value="SI:DKEY-261L7.2"/>
    <property type="match status" value="1"/>
</dbReference>
<dbReference type="InterPro" id="IPR011722">
    <property type="entry name" value="Hemimethylated_DNA-bd_dom"/>
</dbReference>
<dbReference type="Pfam" id="PF13369">
    <property type="entry name" value="Transglut_core2"/>
    <property type="match status" value="1"/>
</dbReference>